<keyword evidence="2" id="KW-1185">Reference proteome</keyword>
<dbReference type="EMBL" id="CM024793">
    <property type="protein sequence ID" value="KAG8002412.1"/>
    <property type="molecule type" value="Genomic_DNA"/>
</dbReference>
<evidence type="ECO:0000313" key="1">
    <source>
        <dbReference type="EMBL" id="KAG8002412.1"/>
    </source>
</evidence>
<sequence>MPSGNSTLRIRHSQWLEPLKVGRQQGTDICITVERLDDADDDKDDDDDRRRRGVGKKEKKVLAKTD</sequence>
<protein>
    <submittedName>
        <fullName evidence="1">Uncharacterized protein</fullName>
    </submittedName>
</protein>
<accession>A0ACB7EKT2</accession>
<gene>
    <name evidence="1" type="ORF">GBF38_014809</name>
</gene>
<organism evidence="1 2">
    <name type="scientific">Nibea albiflora</name>
    <name type="common">Yellow drum</name>
    <name type="synonym">Corvina albiflora</name>
    <dbReference type="NCBI Taxonomy" id="240163"/>
    <lineage>
        <taxon>Eukaryota</taxon>
        <taxon>Metazoa</taxon>
        <taxon>Chordata</taxon>
        <taxon>Craniata</taxon>
        <taxon>Vertebrata</taxon>
        <taxon>Euteleostomi</taxon>
        <taxon>Actinopterygii</taxon>
        <taxon>Neopterygii</taxon>
        <taxon>Teleostei</taxon>
        <taxon>Neoteleostei</taxon>
        <taxon>Acanthomorphata</taxon>
        <taxon>Eupercaria</taxon>
        <taxon>Sciaenidae</taxon>
        <taxon>Nibea</taxon>
    </lineage>
</organism>
<reference evidence="1" key="1">
    <citation type="submission" date="2020-04" db="EMBL/GenBank/DDBJ databases">
        <title>A chromosome-scale assembly and high-density genetic map of the yellow drum (Nibea albiflora) genome.</title>
        <authorList>
            <person name="Xu D."/>
            <person name="Zhang W."/>
            <person name="Chen R."/>
            <person name="Tan P."/>
            <person name="Wang L."/>
            <person name="Song H."/>
            <person name="Tian L."/>
            <person name="Zhu Q."/>
            <person name="Wang B."/>
        </authorList>
    </citation>
    <scope>NUCLEOTIDE SEQUENCE</scope>
    <source>
        <strain evidence="1">ZJHYS-2018</strain>
    </source>
</reference>
<dbReference type="Proteomes" id="UP000805704">
    <property type="component" value="Chromosome 5"/>
</dbReference>
<proteinExistence type="predicted"/>
<comment type="caution">
    <text evidence="1">The sequence shown here is derived from an EMBL/GenBank/DDBJ whole genome shotgun (WGS) entry which is preliminary data.</text>
</comment>
<evidence type="ECO:0000313" key="2">
    <source>
        <dbReference type="Proteomes" id="UP000805704"/>
    </source>
</evidence>
<name>A0ACB7EKT2_NIBAL</name>